<keyword evidence="2" id="KW-1185">Reference proteome</keyword>
<dbReference type="RefSeq" id="WP_301240411.1">
    <property type="nucleotide sequence ID" value="NZ_JANRHH010000054.1"/>
</dbReference>
<sequence length="390" mass="44502">MAVRWTMLGMWLLVSLLAGCQWGEDFQAGTPVSHLPRTETAEFVPYADREVPRLRSLIARKGFQQYASQHAYLLGYSYDGVFLAVMTFDREAKAYRIQLYHTVRQRIEETLYIPSAERLHAVQDSQKRSEAEEQLQIAQETIDMGYRIKVSAKPLRWRFDQAVRIPGTGNYIIRTDWKTPTLSILVQDSQGRKWQLAQQDWRTSSLRPAPEMYVIRHPDFPGRWTVVGASIGSKKGPEPFFCSVEIDALRPDHSEQALSRLVHTVLPGGGNIVFRGELTKRGYGVLLAVQEALPHAVRETGIVYQGVVKRFVIIDDSGHAVDQGGSNGLVHQGRLLSAGRSLYYRIVLIDRNPKQKADLLLVDQLEPNGEVKRTFEWIWDESEQRFQLLQ</sequence>
<dbReference type="Proteomes" id="UP001174196">
    <property type="component" value="Unassembled WGS sequence"/>
</dbReference>
<name>A0ABT8IRF5_9BACL</name>
<dbReference type="PROSITE" id="PS51257">
    <property type="entry name" value="PROKAR_LIPOPROTEIN"/>
    <property type="match status" value="1"/>
</dbReference>
<protein>
    <submittedName>
        <fullName evidence="1">Uncharacterized protein</fullName>
    </submittedName>
</protein>
<comment type="caution">
    <text evidence="1">The sequence shown here is derived from an EMBL/GenBank/DDBJ whole genome shotgun (WGS) entry which is preliminary data.</text>
</comment>
<reference evidence="1" key="1">
    <citation type="submission" date="2022-08" db="EMBL/GenBank/DDBJ databases">
        <title>Polycladomyces zharkentsis sp. nov., a novel thermophilic CMC and starch-degrading bacterium isolated from a geothermal spring in Kazakhstan.</title>
        <authorList>
            <person name="Mashzhan A."/>
            <person name="Kistaubaeva A."/>
            <person name="Javier-Lopez R."/>
            <person name="Birkeland N.-K."/>
        </authorList>
    </citation>
    <scope>NUCLEOTIDE SEQUENCE</scope>
    <source>
        <strain evidence="1">KSR 13</strain>
    </source>
</reference>
<gene>
    <name evidence="1" type="ORF">NWF35_15805</name>
</gene>
<evidence type="ECO:0000313" key="2">
    <source>
        <dbReference type="Proteomes" id="UP001174196"/>
    </source>
</evidence>
<proteinExistence type="predicted"/>
<evidence type="ECO:0000313" key="1">
    <source>
        <dbReference type="EMBL" id="MDN4595330.1"/>
    </source>
</evidence>
<organism evidence="1 2">
    <name type="scientific">Polycladomyces subterraneus</name>
    <dbReference type="NCBI Taxonomy" id="1016997"/>
    <lineage>
        <taxon>Bacteria</taxon>
        <taxon>Bacillati</taxon>
        <taxon>Bacillota</taxon>
        <taxon>Bacilli</taxon>
        <taxon>Bacillales</taxon>
        <taxon>Thermoactinomycetaceae</taxon>
        <taxon>Polycladomyces</taxon>
    </lineage>
</organism>
<accession>A0ABT8IRF5</accession>
<dbReference type="EMBL" id="JANRHH010000054">
    <property type="protein sequence ID" value="MDN4595330.1"/>
    <property type="molecule type" value="Genomic_DNA"/>
</dbReference>